<dbReference type="InterPro" id="IPR036865">
    <property type="entry name" value="CRAL-TRIO_dom_sf"/>
</dbReference>
<proteinExistence type="predicted"/>
<keyword evidence="3" id="KW-1185">Reference proteome</keyword>
<dbReference type="SUPFAM" id="SSF46938">
    <property type="entry name" value="CRAL/TRIO N-terminal domain"/>
    <property type="match status" value="1"/>
</dbReference>
<accession>A0A139AMN5</accession>
<dbReference type="GO" id="GO:0008526">
    <property type="term" value="F:phosphatidylinositol transfer activity"/>
    <property type="evidence" value="ECO:0007669"/>
    <property type="project" value="TreeGrafter"/>
</dbReference>
<reference evidence="2 3" key="1">
    <citation type="journal article" date="2015" name="Genome Biol. Evol.">
        <title>Phylogenomic analyses indicate that early fungi evolved digesting cell walls of algal ancestors of land plants.</title>
        <authorList>
            <person name="Chang Y."/>
            <person name="Wang S."/>
            <person name="Sekimoto S."/>
            <person name="Aerts A.L."/>
            <person name="Choi C."/>
            <person name="Clum A."/>
            <person name="LaButti K.M."/>
            <person name="Lindquist E.A."/>
            <person name="Yee Ngan C."/>
            <person name="Ohm R.A."/>
            <person name="Salamov A.A."/>
            <person name="Grigoriev I.V."/>
            <person name="Spatafora J.W."/>
            <person name="Berbee M.L."/>
        </authorList>
    </citation>
    <scope>NUCLEOTIDE SEQUENCE [LARGE SCALE GENOMIC DNA]</scope>
    <source>
        <strain evidence="2 3">JEL478</strain>
    </source>
</reference>
<dbReference type="Pfam" id="PF00650">
    <property type="entry name" value="CRAL_TRIO"/>
    <property type="match status" value="1"/>
</dbReference>
<dbReference type="InterPro" id="IPR036273">
    <property type="entry name" value="CRAL/TRIO_N_dom_sf"/>
</dbReference>
<organism evidence="2 3">
    <name type="scientific">Gonapodya prolifera (strain JEL478)</name>
    <name type="common">Monoblepharis prolifera</name>
    <dbReference type="NCBI Taxonomy" id="1344416"/>
    <lineage>
        <taxon>Eukaryota</taxon>
        <taxon>Fungi</taxon>
        <taxon>Fungi incertae sedis</taxon>
        <taxon>Chytridiomycota</taxon>
        <taxon>Chytridiomycota incertae sedis</taxon>
        <taxon>Monoblepharidomycetes</taxon>
        <taxon>Monoblepharidales</taxon>
        <taxon>Gonapodyaceae</taxon>
        <taxon>Gonapodya</taxon>
    </lineage>
</organism>
<evidence type="ECO:0000313" key="3">
    <source>
        <dbReference type="Proteomes" id="UP000070544"/>
    </source>
</evidence>
<dbReference type="PANTHER" id="PTHR45824:SF29">
    <property type="entry name" value="GH16843P"/>
    <property type="match status" value="1"/>
</dbReference>
<dbReference type="SMART" id="SM00516">
    <property type="entry name" value="SEC14"/>
    <property type="match status" value="1"/>
</dbReference>
<dbReference type="InterPro" id="IPR001251">
    <property type="entry name" value="CRAL-TRIO_dom"/>
</dbReference>
<dbReference type="Gene3D" id="3.40.525.10">
    <property type="entry name" value="CRAL-TRIO lipid binding domain"/>
    <property type="match status" value="1"/>
</dbReference>
<evidence type="ECO:0000259" key="1">
    <source>
        <dbReference type="PROSITE" id="PS50191"/>
    </source>
</evidence>
<dbReference type="Proteomes" id="UP000070544">
    <property type="component" value="Unassembled WGS sequence"/>
</dbReference>
<dbReference type="InterPro" id="IPR052578">
    <property type="entry name" value="PI_Transfer_CRAL-TRIO"/>
</dbReference>
<sequence>MSSNGSALNRPYVSVDYAQLSDDQKTALKILQDWRDDANNQDLADDPHGYIRKFLTDVTLHRYLVARNWQTDSALAQLRRTVVWRRKTFGHIEPDPAFPDAPKMECEQCLSDPASHCFFPVGWDDVGRPILYGCQKRMAYPDVEASLVHVFYNIEKSLRSTRSSGQFIYFVDFNGFDFQEALKARYAIRFLMTFADHYPERLGRMVLVNPPSVFQMFYNAAKVFADQRTMNKVLFLYTPSNAKSQPDASTFGDPNVDGLMTQLRDLGMGNRDPSFLSWFAAALRMEAKPGNLPNVYGWAEWGKKVAEYPTEEQPHWVARDKELHEIQVSKTPWTCMKF</sequence>
<dbReference type="PROSITE" id="PS50191">
    <property type="entry name" value="CRAL_TRIO"/>
    <property type="match status" value="1"/>
</dbReference>
<dbReference type="OrthoDB" id="75724at2759"/>
<feature type="domain" description="CRAL-TRIO" evidence="1">
    <location>
        <begin position="121"/>
        <end position="304"/>
    </location>
</feature>
<evidence type="ECO:0000313" key="2">
    <source>
        <dbReference type="EMBL" id="KXS18027.1"/>
    </source>
</evidence>
<name>A0A139AMN5_GONPJ</name>
<gene>
    <name evidence="2" type="ORF">M427DRAFT_54238</name>
</gene>
<dbReference type="PANTHER" id="PTHR45824">
    <property type="entry name" value="GH16843P"/>
    <property type="match status" value="1"/>
</dbReference>
<dbReference type="SUPFAM" id="SSF52087">
    <property type="entry name" value="CRAL/TRIO domain"/>
    <property type="match status" value="1"/>
</dbReference>
<dbReference type="AlphaFoldDB" id="A0A139AMN5"/>
<dbReference type="CDD" id="cd00170">
    <property type="entry name" value="SEC14"/>
    <property type="match status" value="1"/>
</dbReference>
<dbReference type="EMBL" id="KQ965744">
    <property type="protein sequence ID" value="KXS18027.1"/>
    <property type="molecule type" value="Genomic_DNA"/>
</dbReference>
<protein>
    <submittedName>
        <fullName evidence="2">CRAL/TRIO domain-containing protein</fullName>
    </submittedName>
</protein>